<dbReference type="PATRIC" id="fig|1395513.3.peg.1410"/>
<proteinExistence type="predicted"/>
<comment type="caution">
    <text evidence="1">The sequence shown here is derived from an EMBL/GenBank/DDBJ whole genome shotgun (WGS) entry which is preliminary data.</text>
</comment>
<dbReference type="EMBL" id="AWTC01000005">
    <property type="protein sequence ID" value="EST12374.1"/>
    <property type="molecule type" value="Genomic_DNA"/>
</dbReference>
<dbReference type="RefSeq" id="WP_023509668.1">
    <property type="nucleotide sequence ID" value="NZ_AWTC01000005.1"/>
</dbReference>
<keyword evidence="2" id="KW-1185">Reference proteome</keyword>
<reference evidence="1 2" key="1">
    <citation type="journal article" date="2013" name="Genome Announc.">
        <title>Genome Sequence of Sporolactobacillus laevolacticus DSM442, an Efficient Polymer-Grade D-Lactate Producer from Agricultural Waste Cottonseed as a Nitrogen Source.</title>
        <authorList>
            <person name="Wang H."/>
            <person name="Wang L."/>
            <person name="Ju J."/>
            <person name="Yu B."/>
            <person name="Ma Y."/>
        </authorList>
    </citation>
    <scope>NUCLEOTIDE SEQUENCE [LARGE SCALE GENOMIC DNA]</scope>
    <source>
        <strain evidence="1 2">DSM 442</strain>
    </source>
</reference>
<dbReference type="AlphaFoldDB" id="V6J6I0"/>
<dbReference type="STRING" id="1395513.P343_06965"/>
<protein>
    <submittedName>
        <fullName evidence="1">Uncharacterized protein</fullName>
    </submittedName>
</protein>
<name>V6J6I0_9BACL</name>
<evidence type="ECO:0000313" key="1">
    <source>
        <dbReference type="EMBL" id="EST12374.1"/>
    </source>
</evidence>
<dbReference type="Proteomes" id="UP000018296">
    <property type="component" value="Unassembled WGS sequence"/>
</dbReference>
<evidence type="ECO:0000313" key="2">
    <source>
        <dbReference type="Proteomes" id="UP000018296"/>
    </source>
</evidence>
<sequence length="210" mass="25121">MRITQVIQLLDDENIKKVTKSNSIEEYRDQDENFYKLAFQNGHWEFIFVNCEKNSEGEEEVLKVFKDEASAGKYYYIFELSREYYQKYIYDFDEKNKDINVGEPNFSFENLKQSFTRLKIPPKFYCFQNEKTAHSISVLKKNNSEGDLSYIGRTGNIVFTTPIMENWLLYYTVYKFVYLLFLLDKKEKEMLAKSQITEKFTDSDYALFLS</sequence>
<gene>
    <name evidence="1" type="ORF">P343_06965</name>
</gene>
<dbReference type="OrthoDB" id="2968719at2"/>
<organism evidence="1 2">
    <name type="scientific">Sporolactobacillus laevolacticus DSM 442</name>
    <dbReference type="NCBI Taxonomy" id="1395513"/>
    <lineage>
        <taxon>Bacteria</taxon>
        <taxon>Bacillati</taxon>
        <taxon>Bacillota</taxon>
        <taxon>Bacilli</taxon>
        <taxon>Bacillales</taxon>
        <taxon>Sporolactobacillaceae</taxon>
        <taxon>Sporolactobacillus</taxon>
    </lineage>
</organism>
<accession>V6J6I0</accession>
<dbReference type="eggNOG" id="ENOG5033GSJ">
    <property type="taxonomic scope" value="Bacteria"/>
</dbReference>